<dbReference type="EMBL" id="KN830851">
    <property type="protein sequence ID" value="KIK72422.1"/>
    <property type="molecule type" value="Genomic_DNA"/>
</dbReference>
<name>A0A0D0BL83_9AGAM</name>
<dbReference type="OrthoDB" id="3004525at2759"/>
<protein>
    <submittedName>
        <fullName evidence="1">Uncharacterized protein</fullName>
    </submittedName>
</protein>
<evidence type="ECO:0000313" key="2">
    <source>
        <dbReference type="Proteomes" id="UP000054538"/>
    </source>
</evidence>
<gene>
    <name evidence="1" type="ORF">PAXRUDRAFT_180698</name>
</gene>
<dbReference type="Proteomes" id="UP000054538">
    <property type="component" value="Unassembled WGS sequence"/>
</dbReference>
<reference evidence="2" key="2">
    <citation type="submission" date="2015-01" db="EMBL/GenBank/DDBJ databases">
        <title>Evolutionary Origins and Diversification of the Mycorrhizal Mutualists.</title>
        <authorList>
            <consortium name="DOE Joint Genome Institute"/>
            <consortium name="Mycorrhizal Genomics Consortium"/>
            <person name="Kohler A."/>
            <person name="Kuo A."/>
            <person name="Nagy L.G."/>
            <person name="Floudas D."/>
            <person name="Copeland A."/>
            <person name="Barry K.W."/>
            <person name="Cichocki N."/>
            <person name="Veneault-Fourrey C."/>
            <person name="LaButti K."/>
            <person name="Lindquist E.A."/>
            <person name="Lipzen A."/>
            <person name="Lundell T."/>
            <person name="Morin E."/>
            <person name="Murat C."/>
            <person name="Riley R."/>
            <person name="Ohm R."/>
            <person name="Sun H."/>
            <person name="Tunlid A."/>
            <person name="Henrissat B."/>
            <person name="Grigoriev I.V."/>
            <person name="Hibbett D.S."/>
            <person name="Martin F."/>
        </authorList>
    </citation>
    <scope>NUCLEOTIDE SEQUENCE [LARGE SCALE GENOMIC DNA]</scope>
    <source>
        <strain evidence="2">Ve08.2h10</strain>
    </source>
</reference>
<evidence type="ECO:0000313" key="1">
    <source>
        <dbReference type="EMBL" id="KIK72422.1"/>
    </source>
</evidence>
<reference evidence="1 2" key="1">
    <citation type="submission" date="2014-04" db="EMBL/GenBank/DDBJ databases">
        <authorList>
            <consortium name="DOE Joint Genome Institute"/>
            <person name="Kuo A."/>
            <person name="Kohler A."/>
            <person name="Jargeat P."/>
            <person name="Nagy L.G."/>
            <person name="Floudas D."/>
            <person name="Copeland A."/>
            <person name="Barry K.W."/>
            <person name="Cichocki N."/>
            <person name="Veneault-Fourrey C."/>
            <person name="LaButti K."/>
            <person name="Lindquist E.A."/>
            <person name="Lipzen A."/>
            <person name="Lundell T."/>
            <person name="Morin E."/>
            <person name="Murat C."/>
            <person name="Sun H."/>
            <person name="Tunlid A."/>
            <person name="Henrissat B."/>
            <person name="Grigoriev I.V."/>
            <person name="Hibbett D.S."/>
            <person name="Martin F."/>
            <person name="Nordberg H.P."/>
            <person name="Cantor M.N."/>
            <person name="Hua S.X."/>
        </authorList>
    </citation>
    <scope>NUCLEOTIDE SEQUENCE [LARGE SCALE GENOMIC DNA]</scope>
    <source>
        <strain evidence="1 2">Ve08.2h10</strain>
    </source>
</reference>
<sequence>MSIILETEAQERQGSSCKVCNEAEGVIQCKICIGFHGWCKPCTVKVHKHLPFHQLEIWTGACYKDISLGKLGFVWFLGHGRDLCPLSSHWEDMED</sequence>
<dbReference type="AlphaFoldDB" id="A0A0D0BL83"/>
<proteinExistence type="predicted"/>
<dbReference type="HOGENOM" id="CLU_161759_0_0_1"/>
<accession>A0A0D0BL83</accession>
<dbReference type="InParanoid" id="A0A0D0BL83"/>
<keyword evidence="2" id="KW-1185">Reference proteome</keyword>
<organism evidence="1 2">
    <name type="scientific">Paxillus rubicundulus Ve08.2h10</name>
    <dbReference type="NCBI Taxonomy" id="930991"/>
    <lineage>
        <taxon>Eukaryota</taxon>
        <taxon>Fungi</taxon>
        <taxon>Dikarya</taxon>
        <taxon>Basidiomycota</taxon>
        <taxon>Agaricomycotina</taxon>
        <taxon>Agaricomycetes</taxon>
        <taxon>Agaricomycetidae</taxon>
        <taxon>Boletales</taxon>
        <taxon>Paxilineae</taxon>
        <taxon>Paxillaceae</taxon>
        <taxon>Paxillus</taxon>
    </lineage>
</organism>